<keyword evidence="7 20" id="KW-0378">Hydrolase</keyword>
<dbReference type="GO" id="GO:0005737">
    <property type="term" value="C:cytoplasm"/>
    <property type="evidence" value="ECO:0007669"/>
    <property type="project" value="TreeGrafter"/>
</dbReference>
<dbReference type="AlphaFoldDB" id="A0A5P1R9F6"/>
<dbReference type="GO" id="GO:0005524">
    <property type="term" value="F:ATP binding"/>
    <property type="evidence" value="ECO:0007669"/>
    <property type="project" value="UniProtKB-KW"/>
</dbReference>
<comment type="similarity">
    <text evidence="3">Belongs to the helicase family. RecQ subfamily.</text>
</comment>
<dbReference type="Pfam" id="PF09382">
    <property type="entry name" value="RQC"/>
    <property type="match status" value="1"/>
</dbReference>
<dbReference type="InterPro" id="IPR032284">
    <property type="entry name" value="RecQ_Zn-bd"/>
</dbReference>
<keyword evidence="8 20" id="KW-0347">Helicase</keyword>
<dbReference type="Pfam" id="PF14493">
    <property type="entry name" value="HTH_40"/>
    <property type="match status" value="1"/>
</dbReference>
<dbReference type="InterPro" id="IPR001650">
    <property type="entry name" value="Helicase_C-like"/>
</dbReference>
<keyword evidence="5" id="KW-0547">Nucleotide-binding</keyword>
<evidence type="ECO:0000256" key="10">
    <source>
        <dbReference type="ARBA" id="ARBA00022840"/>
    </source>
</evidence>
<keyword evidence="10" id="KW-0067">ATP-binding</keyword>
<dbReference type="InterPro" id="IPR029491">
    <property type="entry name" value="Helicase_HTH"/>
</dbReference>
<reference evidence="20 21" key="1">
    <citation type="journal article" date="2019" name="Biochem. Eng. J.">
        <title>Metabolic engineering of the marine bacteria Neptunomonas concharum for the production of acetoin and meso-2,3-butanediol from acetate.</title>
        <authorList>
            <person name="Li W."/>
            <person name="Pu N."/>
            <person name="Liu C.-X."/>
            <person name="Yuan Q.-P."/>
            <person name="Li Z.-J."/>
        </authorList>
    </citation>
    <scope>NUCLEOTIDE SEQUENCE [LARGE SCALE GENOMIC DNA]</scope>
    <source>
        <strain evidence="20 21">JCM17730</strain>
    </source>
</reference>
<dbReference type="PANTHER" id="PTHR13710">
    <property type="entry name" value="DNA HELICASE RECQ FAMILY MEMBER"/>
    <property type="match status" value="1"/>
</dbReference>
<keyword evidence="21" id="KW-1185">Reference proteome</keyword>
<evidence type="ECO:0000256" key="14">
    <source>
        <dbReference type="ARBA" id="ARBA00023235"/>
    </source>
</evidence>
<keyword evidence="4" id="KW-0479">Metal-binding</keyword>
<dbReference type="CDD" id="cd17920">
    <property type="entry name" value="DEXHc_RecQ"/>
    <property type="match status" value="1"/>
</dbReference>
<dbReference type="FunFam" id="1.10.150.80:FF:000002">
    <property type="entry name" value="ATP-dependent DNA helicase RecQ"/>
    <property type="match status" value="1"/>
</dbReference>
<feature type="domain" description="Helicase C-terminal" evidence="19">
    <location>
        <begin position="215"/>
        <end position="363"/>
    </location>
</feature>
<dbReference type="PROSITE" id="PS51192">
    <property type="entry name" value="HELICASE_ATP_BIND_1"/>
    <property type="match status" value="1"/>
</dbReference>
<dbReference type="NCBIfam" id="TIGR00614">
    <property type="entry name" value="recQ_fam"/>
    <property type="match status" value="1"/>
</dbReference>
<keyword evidence="14" id="KW-0413">Isomerase</keyword>
<dbReference type="Gene3D" id="1.10.150.80">
    <property type="entry name" value="HRDC domain"/>
    <property type="match status" value="1"/>
</dbReference>
<evidence type="ECO:0000259" key="17">
    <source>
        <dbReference type="PROSITE" id="PS50967"/>
    </source>
</evidence>
<name>A0A5P1R9F6_9GAMM</name>
<dbReference type="Pfam" id="PF00271">
    <property type="entry name" value="Helicase_C"/>
    <property type="match status" value="1"/>
</dbReference>
<dbReference type="Proteomes" id="UP000324760">
    <property type="component" value="Chromosome"/>
</dbReference>
<dbReference type="OrthoDB" id="9760034at2"/>
<evidence type="ECO:0000256" key="16">
    <source>
        <dbReference type="NCBIfam" id="TIGR01389"/>
    </source>
</evidence>
<comment type="catalytic activity">
    <reaction evidence="15">
        <text>Couples ATP hydrolysis with the unwinding of duplex DNA by translocating in the 3'-5' direction.</text>
        <dbReference type="EC" id="5.6.2.4"/>
    </reaction>
</comment>
<dbReference type="SMART" id="SM00490">
    <property type="entry name" value="HELICc"/>
    <property type="match status" value="1"/>
</dbReference>
<accession>A0A5P1R9F6</accession>
<dbReference type="SMART" id="SM00487">
    <property type="entry name" value="DEXDc"/>
    <property type="match status" value="1"/>
</dbReference>
<dbReference type="EC" id="5.6.2.4" evidence="16"/>
<evidence type="ECO:0000256" key="1">
    <source>
        <dbReference type="ARBA" id="ARBA00001946"/>
    </source>
</evidence>
<dbReference type="InterPro" id="IPR010997">
    <property type="entry name" value="HRDC-like_sf"/>
</dbReference>
<comment type="cofactor">
    <cofactor evidence="2">
        <name>Zn(2+)</name>
        <dbReference type="ChEBI" id="CHEBI:29105"/>
    </cofactor>
</comment>
<evidence type="ECO:0000256" key="11">
    <source>
        <dbReference type="ARBA" id="ARBA00023125"/>
    </source>
</evidence>
<dbReference type="SUPFAM" id="SSF47819">
    <property type="entry name" value="HRDC-like"/>
    <property type="match status" value="1"/>
</dbReference>
<dbReference type="FunFam" id="3.40.50.300:FF:000156">
    <property type="entry name" value="ATP-dependent DNA helicase recQ"/>
    <property type="match status" value="1"/>
</dbReference>
<dbReference type="Gene3D" id="1.10.10.10">
    <property type="entry name" value="Winged helix-like DNA-binding domain superfamily/Winged helix DNA-binding domain"/>
    <property type="match status" value="1"/>
</dbReference>
<evidence type="ECO:0000256" key="5">
    <source>
        <dbReference type="ARBA" id="ARBA00022741"/>
    </source>
</evidence>
<dbReference type="SMART" id="SM00956">
    <property type="entry name" value="RQC"/>
    <property type="match status" value="1"/>
</dbReference>
<evidence type="ECO:0000313" key="21">
    <source>
        <dbReference type="Proteomes" id="UP000324760"/>
    </source>
</evidence>
<protein>
    <recommendedName>
        <fullName evidence="16">DNA helicase RecQ</fullName>
        <ecNumber evidence="16">5.6.2.4</ecNumber>
    </recommendedName>
</protein>
<keyword evidence="11" id="KW-0238">DNA-binding</keyword>
<dbReference type="Gene3D" id="3.40.50.300">
    <property type="entry name" value="P-loop containing nucleotide triphosphate hydrolases"/>
    <property type="match status" value="2"/>
</dbReference>
<comment type="cofactor">
    <cofactor evidence="1">
        <name>Mg(2+)</name>
        <dbReference type="ChEBI" id="CHEBI:18420"/>
    </cofactor>
</comment>
<evidence type="ECO:0000313" key="20">
    <source>
        <dbReference type="EMBL" id="QEQ96227.1"/>
    </source>
</evidence>
<dbReference type="GO" id="GO:0003677">
    <property type="term" value="F:DNA binding"/>
    <property type="evidence" value="ECO:0007669"/>
    <property type="project" value="UniProtKB-KW"/>
</dbReference>
<dbReference type="KEGG" id="ncu:F0U83_05625"/>
<dbReference type="GO" id="GO:0006260">
    <property type="term" value="P:DNA replication"/>
    <property type="evidence" value="ECO:0007669"/>
    <property type="project" value="InterPro"/>
</dbReference>
<dbReference type="Pfam" id="PF00270">
    <property type="entry name" value="DEAD"/>
    <property type="match status" value="1"/>
</dbReference>
<evidence type="ECO:0000259" key="18">
    <source>
        <dbReference type="PROSITE" id="PS51192"/>
    </source>
</evidence>
<dbReference type="GO" id="GO:0009378">
    <property type="term" value="F:four-way junction helicase activity"/>
    <property type="evidence" value="ECO:0007669"/>
    <property type="project" value="TreeGrafter"/>
</dbReference>
<dbReference type="CDD" id="cd18794">
    <property type="entry name" value="SF2_C_RecQ"/>
    <property type="match status" value="1"/>
</dbReference>
<keyword evidence="13" id="KW-0234">DNA repair</keyword>
<dbReference type="InterPro" id="IPR011545">
    <property type="entry name" value="DEAD/DEAH_box_helicase_dom"/>
</dbReference>
<evidence type="ECO:0000259" key="19">
    <source>
        <dbReference type="PROSITE" id="PS51194"/>
    </source>
</evidence>
<dbReference type="InterPro" id="IPR002121">
    <property type="entry name" value="HRDC_dom"/>
</dbReference>
<evidence type="ECO:0000256" key="4">
    <source>
        <dbReference type="ARBA" id="ARBA00022723"/>
    </source>
</evidence>
<dbReference type="Pfam" id="PF00570">
    <property type="entry name" value="HRDC"/>
    <property type="match status" value="1"/>
</dbReference>
<keyword evidence="12" id="KW-0233">DNA recombination</keyword>
<evidence type="ECO:0000256" key="13">
    <source>
        <dbReference type="ARBA" id="ARBA00023204"/>
    </source>
</evidence>
<dbReference type="InterPro" id="IPR006293">
    <property type="entry name" value="DNA_helicase_ATP-dep_RecQ_bac"/>
</dbReference>
<dbReference type="Pfam" id="PF16124">
    <property type="entry name" value="RecQ_Zn_bind"/>
    <property type="match status" value="1"/>
</dbReference>
<dbReference type="GO" id="GO:0043138">
    <property type="term" value="F:3'-5' DNA helicase activity"/>
    <property type="evidence" value="ECO:0007669"/>
    <property type="project" value="UniProtKB-EC"/>
</dbReference>
<dbReference type="SMART" id="SM00341">
    <property type="entry name" value="HRDC"/>
    <property type="match status" value="1"/>
</dbReference>
<dbReference type="InterPro" id="IPR004589">
    <property type="entry name" value="DNA_helicase_ATP-dep_RecQ"/>
</dbReference>
<dbReference type="InterPro" id="IPR027417">
    <property type="entry name" value="P-loop_NTPase"/>
</dbReference>
<dbReference type="NCBIfam" id="TIGR01389">
    <property type="entry name" value="recQ"/>
    <property type="match status" value="1"/>
</dbReference>
<dbReference type="GO" id="GO:0016787">
    <property type="term" value="F:hydrolase activity"/>
    <property type="evidence" value="ECO:0007669"/>
    <property type="project" value="UniProtKB-KW"/>
</dbReference>
<dbReference type="SUPFAM" id="SSF52540">
    <property type="entry name" value="P-loop containing nucleoside triphosphate hydrolases"/>
    <property type="match status" value="2"/>
</dbReference>
<evidence type="ECO:0000256" key="6">
    <source>
        <dbReference type="ARBA" id="ARBA00022763"/>
    </source>
</evidence>
<dbReference type="InterPro" id="IPR014001">
    <property type="entry name" value="Helicase_ATP-bd"/>
</dbReference>
<dbReference type="PROSITE" id="PS51194">
    <property type="entry name" value="HELICASE_CTER"/>
    <property type="match status" value="1"/>
</dbReference>
<dbReference type="InterPro" id="IPR044876">
    <property type="entry name" value="HRDC_dom_sf"/>
</dbReference>
<gene>
    <name evidence="20" type="primary">recQ</name>
    <name evidence="20" type="ORF">F0U83_05625</name>
</gene>
<dbReference type="GO" id="GO:0006310">
    <property type="term" value="P:DNA recombination"/>
    <property type="evidence" value="ECO:0007669"/>
    <property type="project" value="UniProtKB-UniRule"/>
</dbReference>
<evidence type="ECO:0000256" key="9">
    <source>
        <dbReference type="ARBA" id="ARBA00022833"/>
    </source>
</evidence>
<sequence>MTDKALHVLKEVFGYDRFRTPQDLVINNLVEAKDVLVVMPTGGGKSLCYQLPALLRNGTAIVVSPLIALMQDQVAGLSQLGIRAACLNSSLDFVIQTEVEQAFIRGQLDLLYVAPERLLQPKTLSLLQQGTIALFAIDEAHCVSQWGHDFRPEYLNLPKLMAEFPHVPRIALTATADGRTRDEIVSRLYLREAQVFIQGFDRPNIRYRIGQKNRAREQLLAFLNQEHQGNSGIVYCLSRKRVEETAAWLQEKGLNALPYHAGLPPQLRQHHQHRFLTEDPIIMVATIAFGMGIDKPNVRFVAHLDLPKSIEAYYQETGRAGRDGQPADAWMVYGLQDVIFLRQMLEGSQAEEQFKQIERQKLEAVLGLCEITSCRRQMLLAYFGETDHKPCGNCDTCLEPVPQWDGTEAARKALSAVYRTGQRFGVNHIIDVLLGSVTDKVKDAGHQRVSTWGIGKELNRNQWRSVFRQLVARGLLEVDSEGFGVLHLSEKCRPILKGAESIMLREDKREKQAGYRKERAPQQKLDADDHKLWERLKVLRKRLADDQDVPPYVIFHDATLMEMVMYRPATSDQLHKISGVGERKLALYGDDFLEVIRETSTDDRSPDLQAQESVTLFKAGMSVAQVASMQRLSEKVIYGHLAKGIAKGELSVEEVVELPEAELRHIQQVILDCQQRFGQALRPVHEALAGVYDMGLLACVRQGLEQQ</sequence>
<dbReference type="GO" id="GO:0046872">
    <property type="term" value="F:metal ion binding"/>
    <property type="evidence" value="ECO:0007669"/>
    <property type="project" value="UniProtKB-KW"/>
</dbReference>
<dbReference type="EMBL" id="CP043869">
    <property type="protein sequence ID" value="QEQ96227.1"/>
    <property type="molecule type" value="Genomic_DNA"/>
</dbReference>
<evidence type="ECO:0000256" key="8">
    <source>
        <dbReference type="ARBA" id="ARBA00022806"/>
    </source>
</evidence>
<evidence type="ECO:0000256" key="2">
    <source>
        <dbReference type="ARBA" id="ARBA00001947"/>
    </source>
</evidence>
<evidence type="ECO:0000256" key="3">
    <source>
        <dbReference type="ARBA" id="ARBA00005446"/>
    </source>
</evidence>
<dbReference type="GO" id="GO:0009432">
    <property type="term" value="P:SOS response"/>
    <property type="evidence" value="ECO:0007669"/>
    <property type="project" value="UniProtKB-UniRule"/>
</dbReference>
<organism evidence="20 21">
    <name type="scientific">Neptunomonas concharum</name>
    <dbReference type="NCBI Taxonomy" id="1031538"/>
    <lineage>
        <taxon>Bacteria</taxon>
        <taxon>Pseudomonadati</taxon>
        <taxon>Pseudomonadota</taxon>
        <taxon>Gammaproteobacteria</taxon>
        <taxon>Oceanospirillales</taxon>
        <taxon>Oceanospirillaceae</taxon>
        <taxon>Neptunomonas</taxon>
    </lineage>
</organism>
<dbReference type="PANTHER" id="PTHR13710:SF105">
    <property type="entry name" value="ATP-DEPENDENT DNA HELICASE Q1"/>
    <property type="match status" value="1"/>
</dbReference>
<evidence type="ECO:0000256" key="7">
    <source>
        <dbReference type="ARBA" id="ARBA00022801"/>
    </source>
</evidence>
<dbReference type="GO" id="GO:0030894">
    <property type="term" value="C:replisome"/>
    <property type="evidence" value="ECO:0007669"/>
    <property type="project" value="TreeGrafter"/>
</dbReference>
<evidence type="ECO:0000256" key="15">
    <source>
        <dbReference type="ARBA" id="ARBA00034617"/>
    </source>
</evidence>
<dbReference type="FunFam" id="3.40.50.300:FF:000296">
    <property type="entry name" value="ATP-dependent DNA helicase RecQ"/>
    <property type="match status" value="1"/>
</dbReference>
<feature type="domain" description="HRDC" evidence="17">
    <location>
        <begin position="526"/>
        <end position="606"/>
    </location>
</feature>
<feature type="domain" description="Helicase ATP-binding" evidence="18">
    <location>
        <begin position="26"/>
        <end position="194"/>
    </location>
</feature>
<proteinExistence type="inferred from homology"/>
<evidence type="ECO:0000256" key="12">
    <source>
        <dbReference type="ARBA" id="ARBA00023172"/>
    </source>
</evidence>
<dbReference type="GO" id="GO:0043590">
    <property type="term" value="C:bacterial nucleoid"/>
    <property type="evidence" value="ECO:0007669"/>
    <property type="project" value="TreeGrafter"/>
</dbReference>
<dbReference type="FunFam" id="1.10.10.10:FF:000175">
    <property type="entry name" value="ATP-dependent DNA helicase RecQ"/>
    <property type="match status" value="1"/>
</dbReference>
<keyword evidence="6" id="KW-0227">DNA damage</keyword>
<dbReference type="GO" id="GO:0006281">
    <property type="term" value="P:DNA repair"/>
    <property type="evidence" value="ECO:0007669"/>
    <property type="project" value="UniProtKB-KW"/>
</dbReference>
<dbReference type="RefSeq" id="WP_138988607.1">
    <property type="nucleotide sequence ID" value="NZ_CP043869.1"/>
</dbReference>
<dbReference type="InterPro" id="IPR018982">
    <property type="entry name" value="RQC_domain"/>
</dbReference>
<dbReference type="InterPro" id="IPR036388">
    <property type="entry name" value="WH-like_DNA-bd_sf"/>
</dbReference>
<keyword evidence="9" id="KW-0862">Zinc</keyword>
<dbReference type="PROSITE" id="PS50967">
    <property type="entry name" value="HRDC"/>
    <property type="match status" value="1"/>
</dbReference>